<feature type="compositionally biased region" description="Low complexity" evidence="2">
    <location>
        <begin position="38"/>
        <end position="49"/>
    </location>
</feature>
<dbReference type="CDD" id="cd00060">
    <property type="entry name" value="FHA"/>
    <property type="match status" value="1"/>
</dbReference>
<dbReference type="PROSITE" id="PS50006">
    <property type="entry name" value="FHA_DOMAIN"/>
    <property type="match status" value="1"/>
</dbReference>
<evidence type="ECO:0000259" key="3">
    <source>
        <dbReference type="PROSITE" id="PS50006"/>
    </source>
</evidence>
<reference evidence="4 5" key="1">
    <citation type="submission" date="2024-10" db="EMBL/GenBank/DDBJ databases">
        <title>The Natural Products Discovery Center: Release of the First 8490 Sequenced Strains for Exploring Actinobacteria Biosynthetic Diversity.</title>
        <authorList>
            <person name="Kalkreuter E."/>
            <person name="Kautsar S.A."/>
            <person name="Yang D."/>
            <person name="Bader C.D."/>
            <person name="Teijaro C.N."/>
            <person name="Fluegel L."/>
            <person name="Davis C.M."/>
            <person name="Simpson J.R."/>
            <person name="Lauterbach L."/>
            <person name="Steele A.D."/>
            <person name="Gui C."/>
            <person name="Meng S."/>
            <person name="Li G."/>
            <person name="Viehrig K."/>
            <person name="Ye F."/>
            <person name="Su P."/>
            <person name="Kiefer A.F."/>
            <person name="Nichols A."/>
            <person name="Cepeda A.J."/>
            <person name="Yan W."/>
            <person name="Fan B."/>
            <person name="Jiang Y."/>
            <person name="Adhikari A."/>
            <person name="Zheng C.-J."/>
            <person name="Schuster L."/>
            <person name="Cowan T.M."/>
            <person name="Smanski M.J."/>
            <person name="Chevrette M.G."/>
            <person name="De Carvalho L.P.S."/>
            <person name="Shen B."/>
        </authorList>
    </citation>
    <scope>NUCLEOTIDE SEQUENCE [LARGE SCALE GENOMIC DNA]</scope>
    <source>
        <strain evidence="4 5">NPDC020602</strain>
    </source>
</reference>
<evidence type="ECO:0000313" key="5">
    <source>
        <dbReference type="Proteomes" id="UP001611339"/>
    </source>
</evidence>
<keyword evidence="5" id="KW-1185">Reference proteome</keyword>
<dbReference type="EMBL" id="JBIRUI010000016">
    <property type="protein sequence ID" value="MFI1717717.1"/>
    <property type="molecule type" value="Genomic_DNA"/>
</dbReference>
<dbReference type="Proteomes" id="UP001611339">
    <property type="component" value="Unassembled WGS sequence"/>
</dbReference>
<feature type="region of interest" description="Disordered" evidence="2">
    <location>
        <begin position="95"/>
        <end position="115"/>
    </location>
</feature>
<feature type="region of interest" description="Disordered" evidence="2">
    <location>
        <begin position="34"/>
        <end position="65"/>
    </location>
</feature>
<comment type="caution">
    <text evidence="4">The sequence shown here is derived from an EMBL/GenBank/DDBJ whole genome shotgun (WGS) entry which is preliminary data.</text>
</comment>
<feature type="compositionally biased region" description="Acidic residues" evidence="2">
    <location>
        <begin position="50"/>
        <end position="61"/>
    </location>
</feature>
<dbReference type="Pfam" id="PF00498">
    <property type="entry name" value="FHA"/>
    <property type="match status" value="1"/>
</dbReference>
<dbReference type="InterPro" id="IPR000253">
    <property type="entry name" value="FHA_dom"/>
</dbReference>
<accession>A0ABW7UHB3</accession>
<protein>
    <submittedName>
        <fullName evidence="4">FHA domain-containing protein</fullName>
    </submittedName>
</protein>
<organism evidence="4 5">
    <name type="scientific">Streptomyces litmocidini</name>
    <dbReference type="NCBI Taxonomy" id="67318"/>
    <lineage>
        <taxon>Bacteria</taxon>
        <taxon>Bacillati</taxon>
        <taxon>Actinomycetota</taxon>
        <taxon>Actinomycetes</taxon>
        <taxon>Kitasatosporales</taxon>
        <taxon>Streptomycetaceae</taxon>
        <taxon>Streptomyces</taxon>
    </lineage>
</organism>
<dbReference type="Gene3D" id="2.60.200.20">
    <property type="match status" value="1"/>
</dbReference>
<dbReference type="SMART" id="SM00240">
    <property type="entry name" value="FHA"/>
    <property type="match status" value="1"/>
</dbReference>
<dbReference type="RefSeq" id="WP_398712178.1">
    <property type="nucleotide sequence ID" value="NZ_JBIRUI010000016.1"/>
</dbReference>
<sequence>MAQLTCSICGLEAEDDDLVCRGCSGNLSRPVAARHPLPGAGAPGAADEGGPAEEDQDDQEEGPLVCPHCGAPVPVPTNQVCVACQRLLGEARPTRTAPAEARPTRTAAVDARATRRDRPTTVLRIRFGVVERTVVPGGTLLLGRAPAAGATRGLLARHDNVSRRHATVGLEPDGTAWVRDEHSTNGTFVNGSPVGAGARTPLRDGDVLRLAADCTLVIALDGPDEG</sequence>
<evidence type="ECO:0000313" key="4">
    <source>
        <dbReference type="EMBL" id="MFI1717717.1"/>
    </source>
</evidence>
<dbReference type="SUPFAM" id="SSF49879">
    <property type="entry name" value="SMAD/FHA domain"/>
    <property type="match status" value="1"/>
</dbReference>
<keyword evidence="1" id="KW-0597">Phosphoprotein</keyword>
<proteinExistence type="predicted"/>
<feature type="domain" description="FHA" evidence="3">
    <location>
        <begin position="140"/>
        <end position="194"/>
    </location>
</feature>
<evidence type="ECO:0000256" key="1">
    <source>
        <dbReference type="ARBA" id="ARBA00022553"/>
    </source>
</evidence>
<feature type="compositionally biased region" description="Low complexity" evidence="2">
    <location>
        <begin position="95"/>
        <end position="111"/>
    </location>
</feature>
<name>A0ABW7UHB3_9ACTN</name>
<evidence type="ECO:0000256" key="2">
    <source>
        <dbReference type="SAM" id="MobiDB-lite"/>
    </source>
</evidence>
<dbReference type="InterPro" id="IPR008984">
    <property type="entry name" value="SMAD_FHA_dom_sf"/>
</dbReference>
<gene>
    <name evidence="4" type="ORF">ACH407_29705</name>
</gene>